<feature type="compositionally biased region" description="Basic and acidic residues" evidence="2">
    <location>
        <begin position="641"/>
        <end position="659"/>
    </location>
</feature>
<dbReference type="GO" id="GO:0005886">
    <property type="term" value="C:plasma membrane"/>
    <property type="evidence" value="ECO:0007669"/>
    <property type="project" value="TreeGrafter"/>
</dbReference>
<feature type="region of interest" description="Disordered" evidence="2">
    <location>
        <begin position="401"/>
        <end position="678"/>
    </location>
</feature>
<feature type="coiled-coil region" evidence="1">
    <location>
        <begin position="198"/>
        <end position="262"/>
    </location>
</feature>
<dbReference type="PANTHER" id="PTHR31962:SF1">
    <property type="entry name" value="SPHINGOLIPID LONG CHAIN BASE-RESPONSIVE PROTEIN PIL1"/>
    <property type="match status" value="1"/>
</dbReference>
<dbReference type="InterPro" id="IPR027267">
    <property type="entry name" value="AH/BAR_dom_sf"/>
</dbReference>
<proteinExistence type="predicted"/>
<feature type="compositionally biased region" description="Polar residues" evidence="2">
    <location>
        <begin position="53"/>
        <end position="66"/>
    </location>
</feature>
<feature type="compositionally biased region" description="Low complexity" evidence="2">
    <location>
        <begin position="476"/>
        <end position="502"/>
    </location>
</feature>
<reference evidence="3" key="1">
    <citation type="submission" date="2016-04" db="EMBL/GenBank/DDBJ databases">
        <authorList>
            <person name="Nguyen H.D."/>
            <person name="Samba Siva P."/>
            <person name="Cullis J."/>
            <person name="Levesque C.A."/>
            <person name="Hambleton S."/>
        </authorList>
    </citation>
    <scope>NUCLEOTIDE SEQUENCE</scope>
    <source>
        <strain evidence="3">DAOMC 236426</strain>
    </source>
</reference>
<feature type="compositionally biased region" description="Low complexity" evidence="2">
    <location>
        <begin position="13"/>
        <end position="52"/>
    </location>
</feature>
<gene>
    <name evidence="3" type="ORF">A4X06_0g5782</name>
</gene>
<reference evidence="3" key="2">
    <citation type="journal article" date="2019" name="IMA Fungus">
        <title>Genome sequencing and comparison of five Tilletia species to identify candidate genes for the detection of regulated species infecting wheat.</title>
        <authorList>
            <person name="Nguyen H.D.T."/>
            <person name="Sultana T."/>
            <person name="Kesanakurti P."/>
            <person name="Hambleton S."/>
        </authorList>
    </citation>
    <scope>NUCLEOTIDE SEQUENCE</scope>
    <source>
        <strain evidence="3">DAOMC 236426</strain>
    </source>
</reference>
<evidence type="ECO:0008006" key="5">
    <source>
        <dbReference type="Google" id="ProtNLM"/>
    </source>
</evidence>
<evidence type="ECO:0000256" key="1">
    <source>
        <dbReference type="SAM" id="Coils"/>
    </source>
</evidence>
<feature type="region of interest" description="Disordered" evidence="2">
    <location>
        <begin position="1"/>
        <end position="69"/>
    </location>
</feature>
<comment type="caution">
    <text evidence="3">The sequence shown here is derived from an EMBL/GenBank/DDBJ whole genome shotgun (WGS) entry which is preliminary data.</text>
</comment>
<dbReference type="GO" id="GO:0070941">
    <property type="term" value="P:eisosome assembly"/>
    <property type="evidence" value="ECO:0007669"/>
    <property type="project" value="TreeGrafter"/>
</dbReference>
<feature type="compositionally biased region" description="Low complexity" evidence="2">
    <location>
        <begin position="576"/>
        <end position="585"/>
    </location>
</feature>
<keyword evidence="1" id="KW-0175">Coiled coil</keyword>
<dbReference type="InterPro" id="IPR028245">
    <property type="entry name" value="PIL1/LSP1"/>
</dbReference>
<protein>
    <recommendedName>
        <fullName evidence="5">Sphingolipid long chain base-responsive protein LSP1</fullName>
    </recommendedName>
</protein>
<feature type="compositionally biased region" description="Gly residues" evidence="2">
    <location>
        <begin position="621"/>
        <end position="634"/>
    </location>
</feature>
<dbReference type="GO" id="GO:0036286">
    <property type="term" value="C:eisosome filament"/>
    <property type="evidence" value="ECO:0007669"/>
    <property type="project" value="TreeGrafter"/>
</dbReference>
<feature type="compositionally biased region" description="Basic and acidic residues" evidence="2">
    <location>
        <begin position="1"/>
        <end position="12"/>
    </location>
</feature>
<dbReference type="AlphaFoldDB" id="A0A8X7MQQ1"/>
<accession>A0A8X7MQQ1</accession>
<feature type="compositionally biased region" description="Low complexity" evidence="2">
    <location>
        <begin position="544"/>
        <end position="556"/>
    </location>
</feature>
<keyword evidence="4" id="KW-1185">Reference proteome</keyword>
<name>A0A8X7MQQ1_9BASI</name>
<evidence type="ECO:0000313" key="3">
    <source>
        <dbReference type="EMBL" id="KAE8245202.1"/>
    </source>
</evidence>
<dbReference type="GO" id="GO:0006897">
    <property type="term" value="P:endocytosis"/>
    <property type="evidence" value="ECO:0007669"/>
    <property type="project" value="TreeGrafter"/>
</dbReference>
<evidence type="ECO:0000313" key="4">
    <source>
        <dbReference type="Proteomes" id="UP000077684"/>
    </source>
</evidence>
<dbReference type="GO" id="GO:0008289">
    <property type="term" value="F:lipid binding"/>
    <property type="evidence" value="ECO:0007669"/>
    <property type="project" value="TreeGrafter"/>
</dbReference>
<sequence>MDFLRQARDRAQDVVAQAQQQLQQQQQKHGTASSSQSSPPASASSSQQLISSNTQNTRPASSTTSGLPGLSALYTGSLPPLIRSGFASFDPRFESARQTHILSNALKALSIDHEATARETKAVATATFKWGADLSPNASNSSSFSSAGTTAPPRLDGSCDPALVDIADRMAYILSTIGDLEAQHVKRAESARKEFKDIARAEAELSSRREKRVKLHKELIALVPERAKPSSAKRIGDLEVQLKSLESEDKAAEEAFGKLRRQKFQSSYANYMDSFVQLGEKMACAARYGKLLTSLVPADEAPIFPAAALAGVKGWDGAQRTAQVRASIDPALRSLQIDYAPPTLDSTSNTITAPLASATAPADPTAAATKPVGSYADTHAADIAELEQAQQAAVHELANAPAAGTGTAHSSTDTEPVKDHLTAPPPLNRFDSGSSYGPPSSPPLHPAAGPGTGTGTTSMTSRLNMGPTPHLPPSPLTTAADTSATGSDATATTTNPPAVNPDAPDPTSPHAPPEDVTVAETGAAIFGTGGPKTGVLGVPRRKSAVPGSPSLPLSSGSGSGAGVGAQTPAPYGSPSAAAQAKSAEAAAERLAAEQADVEARAERERAARRVSSSAAAAAPLAGGGGEAAAGGGAGPVHARLRRDGTIVRRGEADWAKAENEDLPAYTPEDTAASGQPPA</sequence>
<dbReference type="PANTHER" id="PTHR31962">
    <property type="entry name" value="SPHINGOLIPID LONG CHAIN BASE-RESPONSIVE PROTEIN PIL1"/>
    <property type="match status" value="1"/>
</dbReference>
<dbReference type="Pfam" id="PF13805">
    <property type="entry name" value="Pil1"/>
    <property type="match status" value="1"/>
</dbReference>
<dbReference type="Gene3D" id="1.20.1270.60">
    <property type="entry name" value="Arfaptin homology (AH) domain/BAR domain"/>
    <property type="match status" value="1"/>
</dbReference>
<feature type="compositionally biased region" description="Low complexity" evidence="2">
    <location>
        <begin position="609"/>
        <end position="620"/>
    </location>
</feature>
<organism evidence="3 4">
    <name type="scientific">Tilletia controversa</name>
    <name type="common">dwarf bunt fungus</name>
    <dbReference type="NCBI Taxonomy" id="13291"/>
    <lineage>
        <taxon>Eukaryota</taxon>
        <taxon>Fungi</taxon>
        <taxon>Dikarya</taxon>
        <taxon>Basidiomycota</taxon>
        <taxon>Ustilaginomycotina</taxon>
        <taxon>Exobasidiomycetes</taxon>
        <taxon>Tilletiales</taxon>
        <taxon>Tilletiaceae</taxon>
        <taxon>Tilletia</taxon>
    </lineage>
</organism>
<dbReference type="EMBL" id="LWDE02000755">
    <property type="protein sequence ID" value="KAE8245202.1"/>
    <property type="molecule type" value="Genomic_DNA"/>
</dbReference>
<evidence type="ECO:0000256" key="2">
    <source>
        <dbReference type="SAM" id="MobiDB-lite"/>
    </source>
</evidence>
<dbReference type="Proteomes" id="UP000077684">
    <property type="component" value="Unassembled WGS sequence"/>
</dbReference>
<feature type="compositionally biased region" description="Basic and acidic residues" evidence="2">
    <location>
        <begin position="586"/>
        <end position="607"/>
    </location>
</feature>